<reference evidence="1" key="1">
    <citation type="journal article" date="2021" name="Nat. Commun.">
        <title>Genetic determinants of endophytism in the Arabidopsis root mycobiome.</title>
        <authorList>
            <person name="Mesny F."/>
            <person name="Miyauchi S."/>
            <person name="Thiergart T."/>
            <person name="Pickel B."/>
            <person name="Atanasova L."/>
            <person name="Karlsson M."/>
            <person name="Huettel B."/>
            <person name="Barry K.W."/>
            <person name="Haridas S."/>
            <person name="Chen C."/>
            <person name="Bauer D."/>
            <person name="Andreopoulos W."/>
            <person name="Pangilinan J."/>
            <person name="LaButti K."/>
            <person name="Riley R."/>
            <person name="Lipzen A."/>
            <person name="Clum A."/>
            <person name="Drula E."/>
            <person name="Henrissat B."/>
            <person name="Kohler A."/>
            <person name="Grigoriev I.V."/>
            <person name="Martin F.M."/>
            <person name="Hacquard S."/>
        </authorList>
    </citation>
    <scope>NUCLEOTIDE SEQUENCE</scope>
    <source>
        <strain evidence="1">MPI-CAGE-CH-0243</strain>
    </source>
</reference>
<name>A0A9P9DH94_9PLEO</name>
<organism evidence="1 2">
    <name type="scientific">Dendryphion nanum</name>
    <dbReference type="NCBI Taxonomy" id="256645"/>
    <lineage>
        <taxon>Eukaryota</taxon>
        <taxon>Fungi</taxon>
        <taxon>Dikarya</taxon>
        <taxon>Ascomycota</taxon>
        <taxon>Pezizomycotina</taxon>
        <taxon>Dothideomycetes</taxon>
        <taxon>Pleosporomycetidae</taxon>
        <taxon>Pleosporales</taxon>
        <taxon>Torulaceae</taxon>
        <taxon>Dendryphion</taxon>
    </lineage>
</organism>
<dbReference type="Proteomes" id="UP000700596">
    <property type="component" value="Unassembled WGS sequence"/>
</dbReference>
<proteinExistence type="predicted"/>
<protein>
    <submittedName>
        <fullName evidence="1">Uncharacterized protein</fullName>
    </submittedName>
</protein>
<comment type="caution">
    <text evidence="1">The sequence shown here is derived from an EMBL/GenBank/DDBJ whole genome shotgun (WGS) entry which is preliminary data.</text>
</comment>
<dbReference type="EMBL" id="JAGMWT010000012">
    <property type="protein sequence ID" value="KAH7118904.1"/>
    <property type="molecule type" value="Genomic_DNA"/>
</dbReference>
<sequence length="242" mass="27082">MFPRPAFGYGYKPEEGYKWGEISIYNHCNETFFFSSVGAWRLGGPKITTTYGGLGSPCDREVKKLVSGAKYTEFYRQTCPRNYSIPSPKDEYCADDDKLAGQAISIKIARDKILANGVTQIEYALMQDPNRGDTFNRLNYDISLLDCVRRDDITDAGATAQQHEEKVRGCPGYQGGIAVTFPHDVQGSTNCPPIYCNGTLKCDMIYTWDRSRPGEASLACAREYKGEMRVDLCANKNVQQKV</sequence>
<dbReference type="AlphaFoldDB" id="A0A9P9DH94"/>
<keyword evidence="2" id="KW-1185">Reference proteome</keyword>
<accession>A0A9P9DH94</accession>
<dbReference type="OrthoDB" id="3773432at2759"/>
<evidence type="ECO:0000313" key="2">
    <source>
        <dbReference type="Proteomes" id="UP000700596"/>
    </source>
</evidence>
<gene>
    <name evidence="1" type="ORF">B0J11DRAFT_440335</name>
</gene>
<evidence type="ECO:0000313" key="1">
    <source>
        <dbReference type="EMBL" id="KAH7118904.1"/>
    </source>
</evidence>